<proteinExistence type="predicted"/>
<keyword evidence="2" id="KW-1185">Reference proteome</keyword>
<dbReference type="EMBL" id="JBHSAX010000007">
    <property type="protein sequence ID" value="MFC3961892.1"/>
    <property type="molecule type" value="Genomic_DNA"/>
</dbReference>
<sequence>MRTSEARDDLEGIMERNTAMAQALANPCPSDSAEPLDVCNTTARLLSDDSGTGSVVPDDAGQRNKLQPRLDENCADTGPSCPRTLCRRTTALP</sequence>
<organism evidence="1 2">
    <name type="scientific">Nocardia jiangsuensis</name>
    <dbReference type="NCBI Taxonomy" id="1691563"/>
    <lineage>
        <taxon>Bacteria</taxon>
        <taxon>Bacillati</taxon>
        <taxon>Actinomycetota</taxon>
        <taxon>Actinomycetes</taxon>
        <taxon>Mycobacteriales</taxon>
        <taxon>Nocardiaceae</taxon>
        <taxon>Nocardia</taxon>
    </lineage>
</organism>
<name>A0ABV8DQJ5_9NOCA</name>
<evidence type="ECO:0000313" key="1">
    <source>
        <dbReference type="EMBL" id="MFC3961892.1"/>
    </source>
</evidence>
<dbReference type="Proteomes" id="UP001595696">
    <property type="component" value="Unassembled WGS sequence"/>
</dbReference>
<dbReference type="RefSeq" id="WP_378611649.1">
    <property type="nucleotide sequence ID" value="NZ_JBHSAX010000007.1"/>
</dbReference>
<gene>
    <name evidence="1" type="ORF">ACFO0B_07825</name>
</gene>
<evidence type="ECO:0000313" key="2">
    <source>
        <dbReference type="Proteomes" id="UP001595696"/>
    </source>
</evidence>
<comment type="caution">
    <text evidence="1">The sequence shown here is derived from an EMBL/GenBank/DDBJ whole genome shotgun (WGS) entry which is preliminary data.</text>
</comment>
<protein>
    <submittedName>
        <fullName evidence="1">Uncharacterized protein</fullName>
    </submittedName>
</protein>
<reference evidence="2" key="1">
    <citation type="journal article" date="2019" name="Int. J. Syst. Evol. Microbiol.">
        <title>The Global Catalogue of Microorganisms (GCM) 10K type strain sequencing project: providing services to taxonomists for standard genome sequencing and annotation.</title>
        <authorList>
            <consortium name="The Broad Institute Genomics Platform"/>
            <consortium name="The Broad Institute Genome Sequencing Center for Infectious Disease"/>
            <person name="Wu L."/>
            <person name="Ma J."/>
        </authorList>
    </citation>
    <scope>NUCLEOTIDE SEQUENCE [LARGE SCALE GENOMIC DNA]</scope>
    <source>
        <strain evidence="2">CGMCC 4.7330</strain>
    </source>
</reference>
<accession>A0ABV8DQJ5</accession>